<keyword evidence="6" id="KW-0975">Bacterial flagellum</keyword>
<dbReference type="GO" id="GO:0005198">
    <property type="term" value="F:structural molecule activity"/>
    <property type="evidence" value="ECO:0007669"/>
    <property type="project" value="InterPro"/>
</dbReference>
<dbReference type="Proteomes" id="UP000255139">
    <property type="component" value="Unassembled WGS sequence"/>
</dbReference>
<keyword evidence="10" id="KW-0282">Flagellum</keyword>
<dbReference type="PRINTS" id="PR01005">
    <property type="entry name" value="FLGHOOKAP1"/>
</dbReference>
<evidence type="ECO:0000256" key="6">
    <source>
        <dbReference type="ARBA" id="ARBA00023143"/>
    </source>
</evidence>
<accession>A0A099TVJ5</accession>
<reference evidence="11 12" key="1">
    <citation type="journal article" date="2014" name="Genome Announc.">
        <title>Draft genome sequences of eight enterohepatic helicobacter species isolated from both laboratory and wild rodents.</title>
        <authorList>
            <person name="Sheh A."/>
            <person name="Shen Z."/>
            <person name="Fox J.G."/>
        </authorList>
    </citation>
    <scope>NUCLEOTIDE SEQUENCE [LARGE SCALE GENOMIC DNA]</scope>
    <source>
        <strain evidence="11 12">ST1</strain>
    </source>
</reference>
<dbReference type="NCBIfam" id="TIGR02492">
    <property type="entry name" value="flgK_ends"/>
    <property type="match status" value="1"/>
</dbReference>
<reference evidence="10 13" key="2">
    <citation type="submission" date="2018-06" db="EMBL/GenBank/DDBJ databases">
        <authorList>
            <consortium name="Pathogen Informatics"/>
            <person name="Doyle S."/>
        </authorList>
    </citation>
    <scope>NUCLEOTIDE SEQUENCE [LARGE SCALE GENOMIC DNA]</scope>
    <source>
        <strain evidence="10 13">NCTC12714</strain>
    </source>
</reference>
<name>A0A099TVJ5_9HELI</name>
<dbReference type="GO" id="GO:0005576">
    <property type="term" value="C:extracellular region"/>
    <property type="evidence" value="ECO:0007669"/>
    <property type="project" value="UniProtKB-SubCell"/>
</dbReference>
<dbReference type="GO" id="GO:0044780">
    <property type="term" value="P:bacterial-type flagellum assembly"/>
    <property type="evidence" value="ECO:0007669"/>
    <property type="project" value="InterPro"/>
</dbReference>
<evidence type="ECO:0000256" key="1">
    <source>
        <dbReference type="ARBA" id="ARBA00004365"/>
    </source>
</evidence>
<dbReference type="InterPro" id="IPR053927">
    <property type="entry name" value="FlgK_helical"/>
</dbReference>
<dbReference type="PANTHER" id="PTHR30033:SF1">
    <property type="entry name" value="FLAGELLAR HOOK-ASSOCIATED PROTEIN 1"/>
    <property type="match status" value="1"/>
</dbReference>
<evidence type="ECO:0000313" key="13">
    <source>
        <dbReference type="Proteomes" id="UP000255139"/>
    </source>
</evidence>
<keyword evidence="13" id="KW-1185">Reference proteome</keyword>
<keyword evidence="10" id="KW-0969">Cilium</keyword>
<keyword evidence="7" id="KW-0175">Coiled coil</keyword>
<evidence type="ECO:0000256" key="5">
    <source>
        <dbReference type="ARBA" id="ARBA00022525"/>
    </source>
</evidence>
<feature type="domain" description="Flagellar basal-body/hook protein C-terminal" evidence="8">
    <location>
        <begin position="562"/>
        <end position="603"/>
    </location>
</feature>
<organism evidence="10 13">
    <name type="scientific">Helicobacter muridarum</name>
    <dbReference type="NCBI Taxonomy" id="216"/>
    <lineage>
        <taxon>Bacteria</taxon>
        <taxon>Pseudomonadati</taxon>
        <taxon>Campylobacterota</taxon>
        <taxon>Epsilonproteobacteria</taxon>
        <taxon>Campylobacterales</taxon>
        <taxon>Helicobacteraceae</taxon>
        <taxon>Helicobacter</taxon>
    </lineage>
</organism>
<evidence type="ECO:0000313" key="11">
    <source>
        <dbReference type="EMBL" id="TLD98900.1"/>
    </source>
</evidence>
<comment type="subcellular location">
    <subcellularLocation>
        <location evidence="1">Bacterial flagellum</location>
    </subcellularLocation>
    <subcellularLocation>
        <location evidence="2">Secreted</location>
    </subcellularLocation>
</comment>
<dbReference type="Pfam" id="PF22638">
    <property type="entry name" value="FlgK_D1"/>
    <property type="match status" value="1"/>
</dbReference>
<evidence type="ECO:0000256" key="3">
    <source>
        <dbReference type="ARBA" id="ARBA00009677"/>
    </source>
</evidence>
<evidence type="ECO:0000256" key="7">
    <source>
        <dbReference type="SAM" id="Coils"/>
    </source>
</evidence>
<evidence type="ECO:0000256" key="2">
    <source>
        <dbReference type="ARBA" id="ARBA00004613"/>
    </source>
</evidence>
<dbReference type="Pfam" id="PF06429">
    <property type="entry name" value="Flg_bbr_C"/>
    <property type="match status" value="1"/>
</dbReference>
<dbReference type="OrthoDB" id="9802553at2"/>
<dbReference type="GO" id="GO:0009424">
    <property type="term" value="C:bacterial-type flagellum hook"/>
    <property type="evidence" value="ECO:0007669"/>
    <property type="project" value="InterPro"/>
</dbReference>
<feature type="domain" description="Flagellar hook-associated protein FlgK helical" evidence="9">
    <location>
        <begin position="100"/>
        <end position="340"/>
    </location>
</feature>
<keyword evidence="5" id="KW-0964">Secreted</keyword>
<gene>
    <name evidence="10" type="primary">flgK</name>
    <name evidence="11" type="ORF">LS73_008060</name>
    <name evidence="10" type="ORF">NCTC12714_01957</name>
</gene>
<comment type="similarity">
    <text evidence="3">Belongs to the flagella basal body rod proteins family.</text>
</comment>
<dbReference type="InterPro" id="IPR002371">
    <property type="entry name" value="FlgK"/>
</dbReference>
<evidence type="ECO:0000313" key="12">
    <source>
        <dbReference type="Proteomes" id="UP000029922"/>
    </source>
</evidence>
<dbReference type="EMBL" id="JRPD02000022">
    <property type="protein sequence ID" value="TLD98900.1"/>
    <property type="molecule type" value="Genomic_DNA"/>
</dbReference>
<protein>
    <recommendedName>
        <fullName evidence="4">Flagellar hook-associated protein 1</fullName>
    </recommendedName>
</protein>
<evidence type="ECO:0000259" key="8">
    <source>
        <dbReference type="Pfam" id="PF06429"/>
    </source>
</evidence>
<evidence type="ECO:0000256" key="4">
    <source>
        <dbReference type="ARBA" id="ARBA00016244"/>
    </source>
</evidence>
<dbReference type="InterPro" id="IPR010930">
    <property type="entry name" value="Flg_bb/hook_C_dom"/>
</dbReference>
<dbReference type="STRING" id="216.LS73_09305"/>
<proteinExistence type="inferred from homology"/>
<dbReference type="AlphaFoldDB" id="A0A099TVJ5"/>
<dbReference type="SUPFAM" id="SSF64518">
    <property type="entry name" value="Phase 1 flagellin"/>
    <property type="match status" value="1"/>
</dbReference>
<sequence>MGGILSSLHTSTTGLHAHQLMVNVTGNNIANASDEFYTRQRVIVHPETPLYYPTYNLGRGVDVDSIQRLHDEFVFSRYSKAATEHNFFDTQFAALREASTFFPDVEGVGIYNDLEEYFNSWKDIAKNPNDTAQKQVLAKNAMILTRNINDTKEKLVILQRKKSEELEAQINDANKLGKQIAEINKKMKEMEDSLTLKQANELRDRRDELEFRLREIVGGNVFKNKIKANNIVGAQAADFDEDYTFTIGHGFSMIDGANFHPIILNKTNNAAGLNRLYIRGYDFKDVDITDKIDEGKAGALIDLYNNGYDGTKVGKLQYYMNLLDSFARGLIEATNTIYAQSGTEEIKSDLLGIGKNEALRDTNYNIKMGKFTLYAYNANGQVLASKDINIDIPTTMDDIVKQINANTDDNKNNNALDDFDDYFTAYYDDDSKQFKITSKYPTKGLYVGLKDHGTNFTGAFGINRFFAGNDASSINLEYEYRKDSTKIRPWLMPVSGNFEIANMMQQLQYDEVEFYQNKLDKKYMKINEFYQFTTGAVANQTQEVKITLDTKKSILEAIKKEHLAISQVSVDEEMVNLIKFQGGYAANAKVITTIDKMIDTLLGIKQ</sequence>
<dbReference type="PANTHER" id="PTHR30033">
    <property type="entry name" value="FLAGELLAR HOOK-ASSOCIATED PROTEIN 1"/>
    <property type="match status" value="1"/>
</dbReference>
<dbReference type="EMBL" id="UGJE01000002">
    <property type="protein sequence ID" value="STQ87135.1"/>
    <property type="molecule type" value="Genomic_DNA"/>
</dbReference>
<evidence type="ECO:0000259" key="9">
    <source>
        <dbReference type="Pfam" id="PF22638"/>
    </source>
</evidence>
<dbReference type="RefSeq" id="WP_034559359.1">
    <property type="nucleotide sequence ID" value="NZ_FZML01000026.1"/>
</dbReference>
<dbReference type="Proteomes" id="UP000029922">
    <property type="component" value="Unassembled WGS sequence"/>
</dbReference>
<evidence type="ECO:0000313" key="10">
    <source>
        <dbReference type="EMBL" id="STQ87135.1"/>
    </source>
</evidence>
<feature type="coiled-coil region" evidence="7">
    <location>
        <begin position="141"/>
        <end position="200"/>
    </location>
</feature>
<keyword evidence="10" id="KW-0966">Cell projection</keyword>